<protein>
    <submittedName>
        <fullName evidence="3">DUF148 domain-containing protein</fullName>
    </submittedName>
</protein>
<dbReference type="PANTHER" id="PTHR21593:SF36">
    <property type="entry name" value="DUF148 DOMAIN-CONTAINING PROTEIN-RELATED"/>
    <property type="match status" value="1"/>
</dbReference>
<evidence type="ECO:0000256" key="1">
    <source>
        <dbReference type="SAM" id="SignalP"/>
    </source>
</evidence>
<organism evidence="2 3">
    <name type="scientific">Steinernema glaseri</name>
    <dbReference type="NCBI Taxonomy" id="37863"/>
    <lineage>
        <taxon>Eukaryota</taxon>
        <taxon>Metazoa</taxon>
        <taxon>Ecdysozoa</taxon>
        <taxon>Nematoda</taxon>
        <taxon>Chromadorea</taxon>
        <taxon>Rhabditida</taxon>
        <taxon>Tylenchina</taxon>
        <taxon>Panagrolaimomorpha</taxon>
        <taxon>Strongyloidoidea</taxon>
        <taxon>Steinernematidae</taxon>
        <taxon>Steinernema</taxon>
    </lineage>
</organism>
<dbReference type="InterPro" id="IPR052823">
    <property type="entry name" value="SXP/RAL-2_related"/>
</dbReference>
<dbReference type="PANTHER" id="PTHR21593">
    <property type="entry name" value="PRION-LIKE- Q/N-RICH -DOMAIN-BEARING PROTEIN PROTEIN"/>
    <property type="match status" value="1"/>
</dbReference>
<keyword evidence="1" id="KW-0732">Signal</keyword>
<proteinExistence type="predicted"/>
<accession>A0A1I7ZA83</accession>
<evidence type="ECO:0000313" key="2">
    <source>
        <dbReference type="Proteomes" id="UP000095287"/>
    </source>
</evidence>
<feature type="signal peptide" evidence="1">
    <location>
        <begin position="1"/>
        <end position="29"/>
    </location>
</feature>
<name>A0A1I7ZA83_9BILA</name>
<keyword evidence="2" id="KW-1185">Reference proteome</keyword>
<feature type="chain" id="PRO_5009313174" evidence="1">
    <location>
        <begin position="30"/>
        <end position="220"/>
    </location>
</feature>
<evidence type="ECO:0000313" key="3">
    <source>
        <dbReference type="WBParaSite" id="L893_g24155.t1"/>
    </source>
</evidence>
<dbReference type="WBParaSite" id="L893_g24155.t1">
    <property type="protein sequence ID" value="L893_g24155.t1"/>
    <property type="gene ID" value="L893_g24155"/>
</dbReference>
<dbReference type="AlphaFoldDB" id="A0A1I7ZA83"/>
<reference evidence="3" key="1">
    <citation type="submission" date="2016-11" db="UniProtKB">
        <authorList>
            <consortium name="WormBaseParasite"/>
        </authorList>
    </citation>
    <scope>IDENTIFICATION</scope>
</reference>
<dbReference type="Proteomes" id="UP000095287">
    <property type="component" value="Unplaced"/>
</dbReference>
<sequence length="220" mass="26156">MYVAWTFHHFQMHRTAIFFVLAFLAVACAEKGKKSSEEEVCGVPSYVDKLPSDKQEELRDIWSSFTDGENCEDEREQTKKFVEALPDKVKKQIQGEGGRRWRGPKFLEGASDEVRQQFRDLWHDRSIKKDDKPQKFLELAEKTLDSEHLALFKKSEKEREARRKAFQQKVEKLSPEAKSAYDKLEKLREERMKIYDEVSEGVRKELRSLFWGRWHRHHHA</sequence>